<evidence type="ECO:0000313" key="1">
    <source>
        <dbReference type="EMBL" id="KAF4457937.1"/>
    </source>
</evidence>
<protein>
    <submittedName>
        <fullName evidence="1">Uncharacterized protein</fullName>
    </submittedName>
</protein>
<gene>
    <name evidence="1" type="ORF">FALBO_15107</name>
</gene>
<name>A0A8H4PEV6_9HYPO</name>
<proteinExistence type="predicted"/>
<dbReference type="AlphaFoldDB" id="A0A8H4PEV6"/>
<reference evidence="1 2" key="1">
    <citation type="submission" date="2020-01" db="EMBL/GenBank/DDBJ databases">
        <title>Identification and distribution of gene clusters putatively required for synthesis of sphingolipid metabolism inhibitors in phylogenetically diverse species of the filamentous fungus Fusarium.</title>
        <authorList>
            <person name="Kim H.-S."/>
            <person name="Busman M."/>
            <person name="Brown D.W."/>
            <person name="Divon H."/>
            <person name="Uhlig S."/>
            <person name="Proctor R.H."/>
        </authorList>
    </citation>
    <scope>NUCLEOTIDE SEQUENCE [LARGE SCALE GENOMIC DNA]</scope>
    <source>
        <strain evidence="1 2">NRRL 20459</strain>
    </source>
</reference>
<dbReference type="Proteomes" id="UP000554235">
    <property type="component" value="Unassembled WGS sequence"/>
</dbReference>
<comment type="caution">
    <text evidence="1">The sequence shown here is derived from an EMBL/GenBank/DDBJ whole genome shotgun (WGS) entry which is preliminary data.</text>
</comment>
<organism evidence="1 2">
    <name type="scientific">Fusarium albosuccineum</name>
    <dbReference type="NCBI Taxonomy" id="1237068"/>
    <lineage>
        <taxon>Eukaryota</taxon>
        <taxon>Fungi</taxon>
        <taxon>Dikarya</taxon>
        <taxon>Ascomycota</taxon>
        <taxon>Pezizomycotina</taxon>
        <taxon>Sordariomycetes</taxon>
        <taxon>Hypocreomycetidae</taxon>
        <taxon>Hypocreales</taxon>
        <taxon>Nectriaceae</taxon>
        <taxon>Fusarium</taxon>
        <taxon>Fusarium decemcellulare species complex</taxon>
    </lineage>
</organism>
<dbReference type="OrthoDB" id="10629298at2759"/>
<accession>A0A8H4PEV6</accession>
<evidence type="ECO:0000313" key="2">
    <source>
        <dbReference type="Proteomes" id="UP000554235"/>
    </source>
</evidence>
<sequence length="153" mass="16383">MEATGPSDSDFRAWHLENGYELRGIKCRQTEGTGPDVTEGVPNLASAIPSGTFFGSTHAQAASGDARGGSQVRERHARAVSLCLKQAGMLVAATSGDQFIWTGFEYLKPDETVDRGSPGQWPLRVSWIGAQVPGRSILGADQRERPGPMSPEQ</sequence>
<keyword evidence="2" id="KW-1185">Reference proteome</keyword>
<dbReference type="EMBL" id="JAADYS010002561">
    <property type="protein sequence ID" value="KAF4457937.1"/>
    <property type="molecule type" value="Genomic_DNA"/>
</dbReference>